<accession>A0A429X369</accession>
<evidence type="ECO:0000313" key="1">
    <source>
        <dbReference type="EMBL" id="RST57814.1"/>
    </source>
</evidence>
<proteinExistence type="predicted"/>
<dbReference type="EMBL" id="QYTW02000028">
    <property type="protein sequence ID" value="RST57814.1"/>
    <property type="molecule type" value="Genomic_DNA"/>
</dbReference>
<gene>
    <name evidence="1" type="ORF">D5F11_020865</name>
</gene>
<name>A0A429X369_SIMTE</name>
<organism evidence="1 2">
    <name type="scientific">Siminovitchia terrae</name>
    <name type="common">Bacillus terrae</name>
    <dbReference type="NCBI Taxonomy" id="1914933"/>
    <lineage>
        <taxon>Bacteria</taxon>
        <taxon>Bacillati</taxon>
        <taxon>Bacillota</taxon>
        <taxon>Bacilli</taxon>
        <taxon>Bacillales</taxon>
        <taxon>Bacillaceae</taxon>
        <taxon>Siminovitchia</taxon>
    </lineage>
</organism>
<protein>
    <submittedName>
        <fullName evidence="1">Uncharacterized protein</fullName>
    </submittedName>
</protein>
<evidence type="ECO:0000313" key="2">
    <source>
        <dbReference type="Proteomes" id="UP000287296"/>
    </source>
</evidence>
<sequence length="77" mass="8857">MPTITKNKYTVQSEVSLIITTEVYAQNEEEAHTTAQMELDDMLAIEKVHMLMEHVEGKVIKPKVNDFWIKVSEVHEG</sequence>
<reference evidence="1 2" key="1">
    <citation type="submission" date="2018-12" db="EMBL/GenBank/DDBJ databases">
        <authorList>
            <person name="Sun L."/>
            <person name="Chen Z."/>
        </authorList>
    </citation>
    <scope>NUCLEOTIDE SEQUENCE [LARGE SCALE GENOMIC DNA]</scope>
    <source>
        <strain evidence="1 2">LMG 29736</strain>
    </source>
</reference>
<dbReference type="Proteomes" id="UP000287296">
    <property type="component" value="Unassembled WGS sequence"/>
</dbReference>
<comment type="caution">
    <text evidence="1">The sequence shown here is derived from an EMBL/GenBank/DDBJ whole genome shotgun (WGS) entry which is preliminary data.</text>
</comment>
<dbReference type="AlphaFoldDB" id="A0A429X369"/>
<dbReference type="RefSeq" id="WP_120118754.1">
    <property type="nucleotide sequence ID" value="NZ_DAMDJW010000084.1"/>
</dbReference>